<comment type="caution">
    <text evidence="1">The sequence shown here is derived from an EMBL/GenBank/DDBJ whole genome shotgun (WGS) entry which is preliminary data.</text>
</comment>
<feature type="non-terminal residue" evidence="1">
    <location>
        <position position="1"/>
    </location>
</feature>
<keyword evidence="2" id="KW-1185">Reference proteome</keyword>
<proteinExistence type="predicted"/>
<dbReference type="Proteomes" id="UP001060215">
    <property type="component" value="Chromosome 3"/>
</dbReference>
<reference evidence="1 2" key="1">
    <citation type="journal article" date="2022" name="Plant J.">
        <title>Chromosome-level genome of Camellia lanceoleosa provides a valuable resource for understanding genome evolution and self-incompatibility.</title>
        <authorList>
            <person name="Gong W."/>
            <person name="Xiao S."/>
            <person name="Wang L."/>
            <person name="Liao Z."/>
            <person name="Chang Y."/>
            <person name="Mo W."/>
            <person name="Hu G."/>
            <person name="Li W."/>
            <person name="Zhao G."/>
            <person name="Zhu H."/>
            <person name="Hu X."/>
            <person name="Ji K."/>
            <person name="Xiang X."/>
            <person name="Song Q."/>
            <person name="Yuan D."/>
            <person name="Jin S."/>
            <person name="Zhang L."/>
        </authorList>
    </citation>
    <scope>NUCLEOTIDE SEQUENCE [LARGE SCALE GENOMIC DNA]</scope>
    <source>
        <strain evidence="1">SQ_2022a</strain>
    </source>
</reference>
<sequence length="62" mass="7190">YVSNEWDVGLLVMQKTSVHERFQRRSIRSQELAYLSLSIHLIESCHACLHEDTGEDTTILDD</sequence>
<gene>
    <name evidence="1" type="ORF">LOK49_LG02G01092</name>
</gene>
<protein>
    <submittedName>
        <fullName evidence="1">Uncharacterized protein</fullName>
    </submittedName>
</protein>
<organism evidence="1 2">
    <name type="scientific">Camellia lanceoleosa</name>
    <dbReference type="NCBI Taxonomy" id="1840588"/>
    <lineage>
        <taxon>Eukaryota</taxon>
        <taxon>Viridiplantae</taxon>
        <taxon>Streptophyta</taxon>
        <taxon>Embryophyta</taxon>
        <taxon>Tracheophyta</taxon>
        <taxon>Spermatophyta</taxon>
        <taxon>Magnoliopsida</taxon>
        <taxon>eudicotyledons</taxon>
        <taxon>Gunneridae</taxon>
        <taxon>Pentapetalae</taxon>
        <taxon>asterids</taxon>
        <taxon>Ericales</taxon>
        <taxon>Theaceae</taxon>
        <taxon>Camellia</taxon>
    </lineage>
</organism>
<dbReference type="EMBL" id="CM045760">
    <property type="protein sequence ID" value="KAI8027152.1"/>
    <property type="molecule type" value="Genomic_DNA"/>
</dbReference>
<evidence type="ECO:0000313" key="1">
    <source>
        <dbReference type="EMBL" id="KAI8027152.1"/>
    </source>
</evidence>
<name>A0ACC0IMI7_9ERIC</name>
<evidence type="ECO:0000313" key="2">
    <source>
        <dbReference type="Proteomes" id="UP001060215"/>
    </source>
</evidence>
<accession>A0ACC0IMI7</accession>